<keyword evidence="2" id="KW-0238">DNA-binding</keyword>
<dbReference type="InterPro" id="IPR000595">
    <property type="entry name" value="cNMP-bd_dom"/>
</dbReference>
<dbReference type="EMBL" id="SXCS01000009">
    <property type="protein sequence ID" value="NFR62933.1"/>
    <property type="molecule type" value="Genomic_DNA"/>
</dbReference>
<dbReference type="Gene3D" id="2.60.120.10">
    <property type="entry name" value="Jelly Rolls"/>
    <property type="match status" value="1"/>
</dbReference>
<evidence type="ECO:0000256" key="1">
    <source>
        <dbReference type="ARBA" id="ARBA00023015"/>
    </source>
</evidence>
<dbReference type="GO" id="GO:0003700">
    <property type="term" value="F:DNA-binding transcription factor activity"/>
    <property type="evidence" value="ECO:0007669"/>
    <property type="project" value="TreeGrafter"/>
</dbReference>
<evidence type="ECO:0000313" key="7">
    <source>
        <dbReference type="EMBL" id="PHH01180.1"/>
    </source>
</evidence>
<dbReference type="InterPro" id="IPR014710">
    <property type="entry name" value="RmlC-like_jellyroll"/>
</dbReference>
<comment type="caution">
    <text evidence="6">The sequence shown here is derived from an EMBL/GenBank/DDBJ whole genome shotgun (WGS) entry which is preliminary data.</text>
</comment>
<dbReference type="AlphaFoldDB" id="A0A7X5PBU9"/>
<organism evidence="6 9">
    <name type="scientific">Clostridium sporogenes</name>
    <dbReference type="NCBI Taxonomy" id="1509"/>
    <lineage>
        <taxon>Bacteria</taxon>
        <taxon>Bacillati</taxon>
        <taxon>Bacillota</taxon>
        <taxon>Clostridia</taxon>
        <taxon>Eubacteriales</taxon>
        <taxon>Clostridiaceae</taxon>
        <taxon>Clostridium</taxon>
    </lineage>
</organism>
<dbReference type="PROSITE" id="PS50042">
    <property type="entry name" value="CNMP_BINDING_3"/>
    <property type="match status" value="1"/>
</dbReference>
<dbReference type="InterPro" id="IPR018490">
    <property type="entry name" value="cNMP-bd_dom_sf"/>
</dbReference>
<reference evidence="6 9" key="2">
    <citation type="submission" date="2019-04" db="EMBL/GenBank/DDBJ databases">
        <title>Genome sequencing of Clostridium botulinum Groups I-IV and Clostridium butyricum.</title>
        <authorList>
            <person name="Brunt J."/>
            <person name="Van Vliet A.H.M."/>
            <person name="Stringer S.C."/>
            <person name="Carter A.T."/>
            <person name="Peck M.W."/>
        </authorList>
    </citation>
    <scope>NUCLEOTIDE SEQUENCE [LARGE SCALE GENOMIC DNA]</scope>
    <source>
        <strain evidence="6 9">IFR 18/108</strain>
    </source>
</reference>
<evidence type="ECO:0000313" key="9">
    <source>
        <dbReference type="Proteomes" id="UP000486601"/>
    </source>
</evidence>
<dbReference type="GO" id="GO:0005829">
    <property type="term" value="C:cytosol"/>
    <property type="evidence" value="ECO:0007669"/>
    <property type="project" value="TreeGrafter"/>
</dbReference>
<feature type="domain" description="Cyclic nucleotide-binding" evidence="4">
    <location>
        <begin position="27"/>
        <end position="118"/>
    </location>
</feature>
<dbReference type="InterPro" id="IPR036390">
    <property type="entry name" value="WH_DNA-bd_sf"/>
</dbReference>
<dbReference type="CDD" id="cd00038">
    <property type="entry name" value="CAP_ED"/>
    <property type="match status" value="1"/>
</dbReference>
<keyword evidence="3" id="KW-0804">Transcription</keyword>
<evidence type="ECO:0000256" key="2">
    <source>
        <dbReference type="ARBA" id="ARBA00023125"/>
    </source>
</evidence>
<name>A0A7X5PBU9_CLOSG</name>
<dbReference type="SUPFAM" id="SSF46785">
    <property type="entry name" value="Winged helix' DNA-binding domain"/>
    <property type="match status" value="1"/>
</dbReference>
<dbReference type="Proteomes" id="UP000223854">
    <property type="component" value="Unassembled WGS sequence"/>
</dbReference>
<dbReference type="GO" id="GO:0003677">
    <property type="term" value="F:DNA binding"/>
    <property type="evidence" value="ECO:0007669"/>
    <property type="project" value="UniProtKB-KW"/>
</dbReference>
<evidence type="ECO:0000256" key="3">
    <source>
        <dbReference type="ARBA" id="ARBA00023163"/>
    </source>
</evidence>
<dbReference type="Proteomes" id="UP000486601">
    <property type="component" value="Unassembled WGS sequence"/>
</dbReference>
<evidence type="ECO:0000259" key="4">
    <source>
        <dbReference type="PROSITE" id="PS50042"/>
    </source>
</evidence>
<keyword evidence="1" id="KW-0805">Transcription regulation</keyword>
<dbReference type="RefSeq" id="WP_003492680.1">
    <property type="nucleotide sequence ID" value="NZ_CBCRVC010000002.1"/>
</dbReference>
<accession>A0A7X5PBU9</accession>
<sequence>MLEFIEILQHVDLFKGLTSENIEDLLIIDSYYIKEYKKNSVIYFQNEKCITLDIVLKGVVSIEGIDDKGNYVAISDFSTGNLIGGNLVFSHKNFYPMIVLARTDVTILHLKRDLVLKLCQNNYNFLINFLASLSDKTLILADRIKTLSFKSLRKSIIDFLIYESYSQKSTKIKLRLTKKSLAEKFGVQRTSLSRELNKMREDGLIDYDAYSITIIDKDLLMNF</sequence>
<dbReference type="Pfam" id="PF00027">
    <property type="entry name" value="cNMP_binding"/>
    <property type="match status" value="1"/>
</dbReference>
<keyword evidence="8" id="KW-1185">Reference proteome</keyword>
<dbReference type="Pfam" id="PF13545">
    <property type="entry name" value="HTH_Crp_2"/>
    <property type="match status" value="1"/>
</dbReference>
<dbReference type="InterPro" id="IPR050397">
    <property type="entry name" value="Env_Response_Regulators"/>
</dbReference>
<protein>
    <submittedName>
        <fullName evidence="6">Crp/Fnr family transcriptional regulator</fullName>
    </submittedName>
</protein>
<reference evidence="7 8" key="1">
    <citation type="submission" date="2017-09" db="EMBL/GenBank/DDBJ databases">
        <title>FDA dAtabase for Regulatory Grade micrObial Sequences (FDA-ARGOS): Supporting development and validation of Infectious Disease Dx tests.</title>
        <authorList>
            <person name="Kerrigan L."/>
            <person name="Long C."/>
            <person name="Tallon L.J."/>
            <person name="Sadzewicz L."/>
            <person name="Ott S."/>
            <person name="Zhao X."/>
            <person name="Nagaraj S."/>
            <person name="Vavikolanu K."/>
            <person name="Aluvathingal J."/>
            <person name="Nadendla S."/>
            <person name="Sichtig H."/>
        </authorList>
    </citation>
    <scope>NUCLEOTIDE SEQUENCE [LARGE SCALE GENOMIC DNA]</scope>
    <source>
        <strain evidence="7 8">FDAARGOS_423</strain>
    </source>
</reference>
<proteinExistence type="predicted"/>
<dbReference type="EMBL" id="PDLH01000007">
    <property type="protein sequence ID" value="PHH01180.1"/>
    <property type="molecule type" value="Genomic_DNA"/>
</dbReference>
<evidence type="ECO:0000259" key="5">
    <source>
        <dbReference type="PROSITE" id="PS51063"/>
    </source>
</evidence>
<dbReference type="PANTHER" id="PTHR24567">
    <property type="entry name" value="CRP FAMILY TRANSCRIPTIONAL REGULATORY PROTEIN"/>
    <property type="match status" value="1"/>
</dbReference>
<dbReference type="SUPFAM" id="SSF51206">
    <property type="entry name" value="cAMP-binding domain-like"/>
    <property type="match status" value="1"/>
</dbReference>
<gene>
    <name evidence="7" type="ORF">CRX47_15550</name>
    <name evidence="6" type="ORF">FDF70_15980</name>
</gene>
<evidence type="ECO:0000313" key="6">
    <source>
        <dbReference type="EMBL" id="NFR62933.1"/>
    </source>
</evidence>
<dbReference type="PANTHER" id="PTHR24567:SF58">
    <property type="entry name" value="CYCLIC AMP-BINDING REGULATORY PROTEIN"/>
    <property type="match status" value="1"/>
</dbReference>
<evidence type="ECO:0000313" key="8">
    <source>
        <dbReference type="Proteomes" id="UP000223854"/>
    </source>
</evidence>
<feature type="domain" description="HTH crp-type" evidence="5">
    <location>
        <begin position="150"/>
        <end position="218"/>
    </location>
</feature>
<dbReference type="InterPro" id="IPR012318">
    <property type="entry name" value="HTH_CRP"/>
</dbReference>
<dbReference type="PROSITE" id="PS51063">
    <property type="entry name" value="HTH_CRP_2"/>
    <property type="match status" value="1"/>
</dbReference>